<dbReference type="CDD" id="cd02947">
    <property type="entry name" value="TRX_family"/>
    <property type="match status" value="1"/>
</dbReference>
<reference evidence="10" key="1">
    <citation type="submission" date="2022-06" db="EMBL/GenBank/DDBJ databases">
        <title>Antifungal cultures and metabolites of lactic acid bacteria for use in dairy fermentations.</title>
        <authorList>
            <person name="Zhao Z."/>
            <person name="Gaenzle M."/>
        </authorList>
    </citation>
    <scope>NUCLEOTIDE SEQUENCE</scope>
    <source>
        <strain evidence="10">FUA3126</strain>
    </source>
</reference>
<dbReference type="NCBIfam" id="TIGR01068">
    <property type="entry name" value="thioredoxin"/>
    <property type="match status" value="1"/>
</dbReference>
<evidence type="ECO:0000256" key="8">
    <source>
        <dbReference type="PIRNR" id="PIRNR000077"/>
    </source>
</evidence>
<keyword evidence="6" id="KW-0676">Redox-active center</keyword>
<sequence length="105" mass="11778">MVTEISDQTFNQETDKGLVITDFSATWCPPCQMLKPVINNLAEQYDGKVKFTSMDVDENQQVQAAFGIQGIPTLVVKKDGKVIDQLVGFRPEPLLKAQLEKYLTE</sequence>
<dbReference type="PIRSF" id="PIRSF000077">
    <property type="entry name" value="Thioredoxin"/>
    <property type="match status" value="1"/>
</dbReference>
<organism evidence="10 11">
    <name type="scientific">Furfurilactobacillus milii</name>
    <dbReference type="NCBI Taxonomy" id="2888272"/>
    <lineage>
        <taxon>Bacteria</taxon>
        <taxon>Bacillati</taxon>
        <taxon>Bacillota</taxon>
        <taxon>Bacilli</taxon>
        <taxon>Lactobacillales</taxon>
        <taxon>Lactobacillaceae</taxon>
        <taxon>Furfurilactobacillus</taxon>
    </lineage>
</organism>
<evidence type="ECO:0000256" key="4">
    <source>
        <dbReference type="ARBA" id="ARBA00022982"/>
    </source>
</evidence>
<evidence type="ECO:0000313" key="10">
    <source>
        <dbReference type="EMBL" id="MDF9913171.1"/>
    </source>
</evidence>
<accession>A0ABT6D7R3</accession>
<keyword evidence="5" id="KW-1015">Disulfide bond</keyword>
<protein>
    <recommendedName>
        <fullName evidence="2 7">Thioredoxin</fullName>
    </recommendedName>
</protein>
<evidence type="ECO:0000313" key="11">
    <source>
        <dbReference type="Proteomes" id="UP001152867"/>
    </source>
</evidence>
<feature type="domain" description="Thioredoxin" evidence="9">
    <location>
        <begin position="1"/>
        <end position="104"/>
    </location>
</feature>
<dbReference type="EMBL" id="JANDJP010000002">
    <property type="protein sequence ID" value="MDF9913171.1"/>
    <property type="molecule type" value="Genomic_DNA"/>
</dbReference>
<dbReference type="PROSITE" id="PS51352">
    <property type="entry name" value="THIOREDOXIN_2"/>
    <property type="match status" value="1"/>
</dbReference>
<dbReference type="PRINTS" id="PR00421">
    <property type="entry name" value="THIOREDOXIN"/>
</dbReference>
<dbReference type="InterPro" id="IPR005746">
    <property type="entry name" value="Thioredoxin"/>
</dbReference>
<dbReference type="InterPro" id="IPR036249">
    <property type="entry name" value="Thioredoxin-like_sf"/>
</dbReference>
<dbReference type="InterPro" id="IPR013766">
    <property type="entry name" value="Thioredoxin_domain"/>
</dbReference>
<comment type="similarity">
    <text evidence="1 8">Belongs to the thioredoxin family.</text>
</comment>
<comment type="caution">
    <text evidence="10">The sequence shown here is derived from an EMBL/GenBank/DDBJ whole genome shotgun (WGS) entry which is preliminary data.</text>
</comment>
<evidence type="ECO:0000256" key="3">
    <source>
        <dbReference type="ARBA" id="ARBA00022448"/>
    </source>
</evidence>
<dbReference type="RefSeq" id="WP_178942041.1">
    <property type="nucleotide sequence ID" value="NZ_JAIWJF010000009.1"/>
</dbReference>
<dbReference type="PANTHER" id="PTHR45663:SF11">
    <property type="entry name" value="GEO12009P1"/>
    <property type="match status" value="1"/>
</dbReference>
<dbReference type="Pfam" id="PF00085">
    <property type="entry name" value="Thioredoxin"/>
    <property type="match status" value="1"/>
</dbReference>
<evidence type="ECO:0000256" key="2">
    <source>
        <dbReference type="ARBA" id="ARBA00020570"/>
    </source>
</evidence>
<keyword evidence="11" id="KW-1185">Reference proteome</keyword>
<dbReference type="InterPro" id="IPR017937">
    <property type="entry name" value="Thioredoxin_CS"/>
</dbReference>
<evidence type="ECO:0000256" key="5">
    <source>
        <dbReference type="ARBA" id="ARBA00023157"/>
    </source>
</evidence>
<keyword evidence="4" id="KW-0249">Electron transport</keyword>
<evidence type="ECO:0000256" key="6">
    <source>
        <dbReference type="ARBA" id="ARBA00023284"/>
    </source>
</evidence>
<gene>
    <name evidence="10" type="primary">trxA</name>
    <name evidence="10" type="ORF">NNA32_02800</name>
</gene>
<dbReference type="PANTHER" id="PTHR45663">
    <property type="entry name" value="GEO12009P1"/>
    <property type="match status" value="1"/>
</dbReference>
<dbReference type="Proteomes" id="UP001152867">
    <property type="component" value="Unassembled WGS sequence"/>
</dbReference>
<dbReference type="SUPFAM" id="SSF52833">
    <property type="entry name" value="Thioredoxin-like"/>
    <property type="match status" value="1"/>
</dbReference>
<evidence type="ECO:0000259" key="9">
    <source>
        <dbReference type="PROSITE" id="PS51352"/>
    </source>
</evidence>
<name>A0ABT6D7R3_9LACO</name>
<proteinExistence type="inferred from homology"/>
<dbReference type="Gene3D" id="3.40.30.10">
    <property type="entry name" value="Glutaredoxin"/>
    <property type="match status" value="1"/>
</dbReference>
<evidence type="ECO:0000256" key="7">
    <source>
        <dbReference type="NCBIfam" id="TIGR01068"/>
    </source>
</evidence>
<evidence type="ECO:0000256" key="1">
    <source>
        <dbReference type="ARBA" id="ARBA00008987"/>
    </source>
</evidence>
<keyword evidence="3" id="KW-0813">Transport</keyword>
<dbReference type="PROSITE" id="PS00194">
    <property type="entry name" value="THIOREDOXIN_1"/>
    <property type="match status" value="1"/>
</dbReference>